<feature type="domain" description="RCK N-terminal" evidence="1">
    <location>
        <begin position="4"/>
        <end position="124"/>
    </location>
</feature>
<dbReference type="Gene3D" id="3.40.50.720">
    <property type="entry name" value="NAD(P)-binding Rossmann-like Domain"/>
    <property type="match status" value="1"/>
</dbReference>
<organism evidence="3 4">
    <name type="scientific">Mycoplasma yeatsii</name>
    <dbReference type="NCBI Taxonomy" id="51365"/>
    <lineage>
        <taxon>Bacteria</taxon>
        <taxon>Bacillati</taxon>
        <taxon>Mycoplasmatota</taxon>
        <taxon>Mollicutes</taxon>
        <taxon>Mycoplasmataceae</taxon>
        <taxon>Mycoplasma</taxon>
    </lineage>
</organism>
<dbReference type="InterPro" id="IPR050721">
    <property type="entry name" value="Trk_Ktr_HKT_K-transport"/>
</dbReference>
<keyword evidence="4" id="KW-1185">Reference proteome</keyword>
<gene>
    <name evidence="3" type="ORF">J2Z63_000580</name>
</gene>
<dbReference type="EMBL" id="JAUSWP010000005">
    <property type="protein sequence ID" value="MDQ0567933.1"/>
    <property type="molecule type" value="Genomic_DNA"/>
</dbReference>
<dbReference type="PANTHER" id="PTHR43833:SF7">
    <property type="entry name" value="KTR SYSTEM POTASSIUM UPTAKE PROTEIN C"/>
    <property type="match status" value="1"/>
</dbReference>
<dbReference type="InterPro" id="IPR003148">
    <property type="entry name" value="RCK_N"/>
</dbReference>
<dbReference type="SUPFAM" id="SSF51735">
    <property type="entry name" value="NAD(P)-binding Rossmann-fold domains"/>
    <property type="match status" value="1"/>
</dbReference>
<dbReference type="PROSITE" id="PS51202">
    <property type="entry name" value="RCK_C"/>
    <property type="match status" value="1"/>
</dbReference>
<dbReference type="Proteomes" id="UP001236620">
    <property type="component" value="Unassembled WGS sequence"/>
</dbReference>
<comment type="caution">
    <text evidence="3">The sequence shown here is derived from an EMBL/GenBank/DDBJ whole genome shotgun (WGS) entry which is preliminary data.</text>
</comment>
<dbReference type="InterPro" id="IPR036721">
    <property type="entry name" value="RCK_C_sf"/>
</dbReference>
<evidence type="ECO:0000313" key="4">
    <source>
        <dbReference type="Proteomes" id="UP001236620"/>
    </source>
</evidence>
<dbReference type="InterPro" id="IPR006037">
    <property type="entry name" value="RCK_C"/>
</dbReference>
<protein>
    <submittedName>
        <fullName evidence="3">Trk system potassium uptake protein TrkA</fullName>
    </submittedName>
</protein>
<dbReference type="Pfam" id="PF02254">
    <property type="entry name" value="TrkA_N"/>
    <property type="match status" value="1"/>
</dbReference>
<name>A0ABU0NES0_9MOLU</name>
<dbReference type="Gene3D" id="3.30.70.1450">
    <property type="entry name" value="Regulator of K+ conductance, C-terminal domain"/>
    <property type="match status" value="1"/>
</dbReference>
<sequence>MAGKQSFAFIGISNFALSMISSLVEKRQSVKVFDFDEHKMNLYLSEFSTVDSAVINSTNKKALEKEGIQSYDAVIVSIGDVEDSLATVLNLIDLECKKIIVRARDENQKRILLALGLSENQIVIPDKVAGKITATRILFNIDFDLDVQTIDNEFVSSTLEVSNPDIFDKTIQEIGLSANKDFNIIQIKHKGKIILPDDYTELREGDLLLVFAKNTIINMLAKKVQGEDDEDEV</sequence>
<proteinExistence type="predicted"/>
<dbReference type="PANTHER" id="PTHR43833">
    <property type="entry name" value="POTASSIUM CHANNEL PROTEIN 2-RELATED-RELATED"/>
    <property type="match status" value="1"/>
</dbReference>
<reference evidence="3" key="1">
    <citation type="submission" date="2023-07" db="EMBL/GenBank/DDBJ databases">
        <title>Genomic Encyclopedia of Type Strains, Phase IV (KMG-IV): sequencing the most valuable type-strain genomes for metagenomic binning, comparative biology and taxonomic classification.</title>
        <authorList>
            <person name="Goeker M."/>
        </authorList>
    </citation>
    <scope>NUCLEOTIDE SEQUENCE [LARGE SCALE GENOMIC DNA]</scope>
    <source>
        <strain evidence="3">DSM 22019</strain>
    </source>
</reference>
<dbReference type="PROSITE" id="PS51201">
    <property type="entry name" value="RCK_N"/>
    <property type="match status" value="1"/>
</dbReference>
<feature type="domain" description="RCK C-terminal" evidence="2">
    <location>
        <begin position="142"/>
        <end position="226"/>
    </location>
</feature>
<dbReference type="RefSeq" id="WP_004427909.1">
    <property type="nucleotide sequence ID" value="NZ_JAUSWP010000005.1"/>
</dbReference>
<evidence type="ECO:0000259" key="1">
    <source>
        <dbReference type="PROSITE" id="PS51201"/>
    </source>
</evidence>
<accession>A0ABU0NES0</accession>
<evidence type="ECO:0000313" key="3">
    <source>
        <dbReference type="EMBL" id="MDQ0567933.1"/>
    </source>
</evidence>
<dbReference type="InterPro" id="IPR036291">
    <property type="entry name" value="NAD(P)-bd_dom_sf"/>
</dbReference>
<dbReference type="Pfam" id="PF02080">
    <property type="entry name" value="TrkA_C"/>
    <property type="match status" value="1"/>
</dbReference>
<evidence type="ECO:0000259" key="2">
    <source>
        <dbReference type="PROSITE" id="PS51202"/>
    </source>
</evidence>
<dbReference type="SUPFAM" id="SSF116726">
    <property type="entry name" value="TrkA C-terminal domain-like"/>
    <property type="match status" value="1"/>
</dbReference>